<proteinExistence type="predicted"/>
<dbReference type="OrthoDB" id="572368at2"/>
<accession>A0A250JTN0</accession>
<dbReference type="AlphaFoldDB" id="A0A250JTN0"/>
<protein>
    <recommendedName>
        <fullName evidence="3">DUF1819 domain-containing protein</fullName>
    </recommendedName>
</protein>
<sequence length="244" mass="27641">MANAEVQAIHTRILRLTLAVQESRAYWEAVEPEVQGAARVERAFSERWFGNKSLARVKLLLANFAVRFDQFPEALATLRRWRPADVGTRPLMCHWHLQLADPLYRAFTGTWIPGRLADGRREFDSDTVVRWVGEFARSEWAPATRYGFANKLIRAAHEAGLVSGALRGPRTALVPQVSDEALGYVIRLLQVVHHAGTWQDNPYLRSVGLTQDALDARLRRLPDVSFRRMGDLVELQTTPLEAFA</sequence>
<organism evidence="1 2">
    <name type="scientific">Corallococcus macrosporus DSM 14697</name>
    <dbReference type="NCBI Taxonomy" id="1189310"/>
    <lineage>
        <taxon>Bacteria</taxon>
        <taxon>Pseudomonadati</taxon>
        <taxon>Myxococcota</taxon>
        <taxon>Myxococcia</taxon>
        <taxon>Myxococcales</taxon>
        <taxon>Cystobacterineae</taxon>
        <taxon>Myxococcaceae</taxon>
        <taxon>Corallococcus</taxon>
    </lineage>
</organism>
<dbReference type="RefSeq" id="WP_095958447.1">
    <property type="nucleotide sequence ID" value="NZ_CP022203.1"/>
</dbReference>
<dbReference type="Gene3D" id="1.10.3540.10">
    <property type="entry name" value="uncharacterized protein from magnetospirillum magneticum domain"/>
    <property type="match status" value="1"/>
</dbReference>
<gene>
    <name evidence="1" type="ORF">MYMAC_002793</name>
</gene>
<dbReference type="Proteomes" id="UP000217343">
    <property type="component" value="Chromosome"/>
</dbReference>
<evidence type="ECO:0000313" key="1">
    <source>
        <dbReference type="EMBL" id="ATB47185.1"/>
    </source>
</evidence>
<evidence type="ECO:0008006" key="3">
    <source>
        <dbReference type="Google" id="ProtNLM"/>
    </source>
</evidence>
<reference evidence="1 2" key="1">
    <citation type="submission" date="2017-06" db="EMBL/GenBank/DDBJ databases">
        <title>Sequencing and comparative analysis of myxobacterial genomes.</title>
        <authorList>
            <person name="Rupp O."/>
            <person name="Goesmann A."/>
            <person name="Sogaard-Andersen L."/>
        </authorList>
    </citation>
    <scope>NUCLEOTIDE SEQUENCE [LARGE SCALE GENOMIC DNA]</scope>
    <source>
        <strain evidence="1 2">DSM 14697</strain>
    </source>
</reference>
<dbReference type="KEGG" id="mmas:MYMAC_002793"/>
<dbReference type="InterPro" id="IPR023137">
    <property type="entry name" value="BrxA_sf"/>
</dbReference>
<evidence type="ECO:0000313" key="2">
    <source>
        <dbReference type="Proteomes" id="UP000217343"/>
    </source>
</evidence>
<keyword evidence="2" id="KW-1185">Reference proteome</keyword>
<dbReference type="EMBL" id="CP022203">
    <property type="protein sequence ID" value="ATB47185.1"/>
    <property type="molecule type" value="Genomic_DNA"/>
</dbReference>
<name>A0A250JTN0_9BACT</name>